<dbReference type="OrthoDB" id="9785185at2"/>
<sequence length="306" mass="35377">MISVVLPCYRESIDLLEQSIDSILNQSYKDFELIVILDDPKNSQIVNFMDKKKLMDSRIRFFQNEVNLGVNSTLRKGFSNAKGEIFARMDADDISLRDRFKKQLSWMKDHELDLCGTQTEVIDDNGKIMYSAAMIPTKSQKVKKALRYGQVLAHPSWMMKRELYEKLNGYRDIPTAEDYDFTLRAVLSGAKAGNVPEVLFQYRMSTGSVSRSSLYDQYLTMKILSDSYRNNKVVDPDKIKKQVLADTNIEESEKYTIANRKFNNGLTLLKNRNLIKAFSSLVQVPFISMAYMDKVYRLIRISMLKN</sequence>
<comment type="caution">
    <text evidence="2">The sequence shown here is derived from an EMBL/GenBank/DDBJ whole genome shotgun (WGS) entry which is preliminary data.</text>
</comment>
<organism evidence="2 3">
    <name type="scientific">Ileibacterium valens</name>
    <dbReference type="NCBI Taxonomy" id="1862668"/>
    <lineage>
        <taxon>Bacteria</taxon>
        <taxon>Bacillati</taxon>
        <taxon>Bacillota</taxon>
        <taxon>Erysipelotrichia</taxon>
        <taxon>Erysipelotrichales</taxon>
        <taxon>Erysipelotrichaceae</taxon>
        <taxon>Ileibacterium</taxon>
    </lineage>
</organism>
<feature type="domain" description="Glycosyltransferase 2-like" evidence="1">
    <location>
        <begin position="3"/>
        <end position="166"/>
    </location>
</feature>
<dbReference type="RefSeq" id="WP_075817872.1">
    <property type="nucleotide sequence ID" value="NZ_CAJUTZ010000048.1"/>
</dbReference>
<evidence type="ECO:0000259" key="1">
    <source>
        <dbReference type="Pfam" id="PF00535"/>
    </source>
</evidence>
<dbReference type="EMBL" id="MPJW01000061">
    <property type="protein sequence ID" value="OLU42335.1"/>
    <property type="molecule type" value="Genomic_DNA"/>
</dbReference>
<evidence type="ECO:0000313" key="2">
    <source>
        <dbReference type="EMBL" id="OLU42335.1"/>
    </source>
</evidence>
<dbReference type="SUPFAM" id="SSF53448">
    <property type="entry name" value="Nucleotide-diphospho-sugar transferases"/>
    <property type="match status" value="1"/>
</dbReference>
<keyword evidence="3" id="KW-1185">Reference proteome</keyword>
<name>A0A1U7NIH7_9FIRM</name>
<dbReference type="AlphaFoldDB" id="A0A1U7NIH7"/>
<dbReference type="InterPro" id="IPR001173">
    <property type="entry name" value="Glyco_trans_2-like"/>
</dbReference>
<proteinExistence type="predicted"/>
<dbReference type="Pfam" id="PF00535">
    <property type="entry name" value="Glycos_transf_2"/>
    <property type="match status" value="1"/>
</dbReference>
<dbReference type="Gene3D" id="3.90.550.10">
    <property type="entry name" value="Spore Coat Polysaccharide Biosynthesis Protein SpsA, Chain A"/>
    <property type="match status" value="1"/>
</dbReference>
<dbReference type="Proteomes" id="UP000186341">
    <property type="component" value="Unassembled WGS sequence"/>
</dbReference>
<dbReference type="PANTHER" id="PTHR22916">
    <property type="entry name" value="GLYCOSYLTRANSFERASE"/>
    <property type="match status" value="1"/>
</dbReference>
<dbReference type="PANTHER" id="PTHR22916:SF3">
    <property type="entry name" value="UDP-GLCNAC:BETAGAL BETA-1,3-N-ACETYLGLUCOSAMINYLTRANSFERASE-LIKE PROTEIN 1"/>
    <property type="match status" value="1"/>
</dbReference>
<evidence type="ECO:0000313" key="3">
    <source>
        <dbReference type="Proteomes" id="UP000186341"/>
    </source>
</evidence>
<gene>
    <name evidence="2" type="ORF">BO222_01800</name>
</gene>
<dbReference type="GeneID" id="82201970"/>
<dbReference type="InterPro" id="IPR029044">
    <property type="entry name" value="Nucleotide-diphossugar_trans"/>
</dbReference>
<protein>
    <recommendedName>
        <fullName evidence="1">Glycosyltransferase 2-like domain-containing protein</fullName>
    </recommendedName>
</protein>
<dbReference type="GO" id="GO:0016758">
    <property type="term" value="F:hexosyltransferase activity"/>
    <property type="evidence" value="ECO:0007669"/>
    <property type="project" value="UniProtKB-ARBA"/>
</dbReference>
<reference evidence="2 3" key="1">
    <citation type="submission" date="2016-11" db="EMBL/GenBank/DDBJ databases">
        <title>Description of two novel members of the family Erysipelotrichaceae: Ileibacterium lipovorans gen. nov., sp. nov. and Dubosiella newyorkensis, gen. nov., sp. nov.</title>
        <authorList>
            <person name="Cox L.M."/>
            <person name="Sohn J."/>
            <person name="Tyrrell K.L."/>
            <person name="Citron D.M."/>
            <person name="Lawson P.A."/>
            <person name="Patel N.B."/>
            <person name="Iizumi T."/>
            <person name="Perez-Perez G.I."/>
            <person name="Goldstein E.J."/>
            <person name="Blaser M.J."/>
        </authorList>
    </citation>
    <scope>NUCLEOTIDE SEQUENCE [LARGE SCALE GENOMIC DNA]</scope>
    <source>
        <strain evidence="2 3">NYU-BL-A3</strain>
    </source>
</reference>
<accession>A0A1U7NIH7</accession>